<dbReference type="AlphaFoldDB" id="A0AA88I3L9"/>
<evidence type="ECO:0000313" key="4">
    <source>
        <dbReference type="Proteomes" id="UP001187531"/>
    </source>
</evidence>
<dbReference type="Proteomes" id="UP001187531">
    <property type="component" value="Unassembled WGS sequence"/>
</dbReference>
<dbReference type="InterPro" id="IPR018976">
    <property type="entry name" value="Imelysin-like"/>
</dbReference>
<keyword evidence="4" id="KW-1185">Reference proteome</keyword>
<evidence type="ECO:0000259" key="2">
    <source>
        <dbReference type="Pfam" id="PF09375"/>
    </source>
</evidence>
<gene>
    <name evidence="3" type="ORF">QYM36_005119</name>
</gene>
<sequence>MTRRMGCQWTCPMCKGNTQASNGNASKITRVVDASIKNSFSGFENAVKTLYVKIKEAVKDSFASFKDELKAEIDTQFKAIEDRIDTLEQSSGKAKDNDALKDLVTAKVATLREALDEQFENRVKAMTAKDRERQNRKLNIVVFRVPPQTDDARFVHDYLANDYGIPEVTVLNVCRLGNVTTVPGPSTQRPIPSQSPSQENVIKS</sequence>
<feature type="region of interest" description="Disordered" evidence="1">
    <location>
        <begin position="181"/>
        <end position="204"/>
    </location>
</feature>
<organism evidence="3 4">
    <name type="scientific">Artemia franciscana</name>
    <name type="common">Brine shrimp</name>
    <name type="synonym">Artemia sanfranciscana</name>
    <dbReference type="NCBI Taxonomy" id="6661"/>
    <lineage>
        <taxon>Eukaryota</taxon>
        <taxon>Metazoa</taxon>
        <taxon>Ecdysozoa</taxon>
        <taxon>Arthropoda</taxon>
        <taxon>Crustacea</taxon>
        <taxon>Branchiopoda</taxon>
        <taxon>Anostraca</taxon>
        <taxon>Artemiidae</taxon>
        <taxon>Artemia</taxon>
    </lineage>
</organism>
<reference evidence="3" key="1">
    <citation type="submission" date="2023-07" db="EMBL/GenBank/DDBJ databases">
        <title>Chromosome-level genome assembly of Artemia franciscana.</title>
        <authorList>
            <person name="Jo E."/>
        </authorList>
    </citation>
    <scope>NUCLEOTIDE SEQUENCE</scope>
    <source>
        <tissue evidence="3">Whole body</tissue>
    </source>
</reference>
<dbReference type="Pfam" id="PF09375">
    <property type="entry name" value="Peptidase_M75"/>
    <property type="match status" value="1"/>
</dbReference>
<comment type="caution">
    <text evidence="3">The sequence shown here is derived from an EMBL/GenBank/DDBJ whole genome shotgun (WGS) entry which is preliminary data.</text>
</comment>
<evidence type="ECO:0000313" key="3">
    <source>
        <dbReference type="EMBL" id="KAK2719529.1"/>
    </source>
</evidence>
<proteinExistence type="predicted"/>
<protein>
    <recommendedName>
        <fullName evidence="2">Imelysin-like domain-containing protein</fullName>
    </recommendedName>
</protein>
<accession>A0AA88I3L9</accession>
<feature type="domain" description="Imelysin-like" evidence="2">
    <location>
        <begin position="42"/>
        <end position="116"/>
    </location>
</feature>
<name>A0AA88I3L9_ARTSF</name>
<dbReference type="EMBL" id="JAVRJZ010000008">
    <property type="protein sequence ID" value="KAK2719529.1"/>
    <property type="molecule type" value="Genomic_DNA"/>
</dbReference>
<evidence type="ECO:0000256" key="1">
    <source>
        <dbReference type="SAM" id="MobiDB-lite"/>
    </source>
</evidence>